<dbReference type="AlphaFoldDB" id="A0A3P5XFT8"/>
<reference evidence="1 2" key="1">
    <citation type="submission" date="2018-11" db="EMBL/GenBank/DDBJ databases">
        <authorList>
            <person name="Criscuolo A."/>
        </authorList>
    </citation>
    <scope>NUCLEOTIDE SEQUENCE [LARGE SCALE GENOMIC DNA]</scope>
    <source>
        <strain evidence="1">ACIP111625</strain>
    </source>
</reference>
<evidence type="ECO:0000313" key="2">
    <source>
        <dbReference type="Proteomes" id="UP000277498"/>
    </source>
</evidence>
<keyword evidence="2" id="KW-1185">Reference proteome</keyword>
<organism evidence="1 2">
    <name type="scientific">Pseudogemmobacter humi</name>
    <dbReference type="NCBI Taxonomy" id="2483812"/>
    <lineage>
        <taxon>Bacteria</taxon>
        <taxon>Pseudomonadati</taxon>
        <taxon>Pseudomonadota</taxon>
        <taxon>Alphaproteobacteria</taxon>
        <taxon>Rhodobacterales</taxon>
        <taxon>Paracoccaceae</taxon>
        <taxon>Pseudogemmobacter</taxon>
    </lineage>
</organism>
<proteinExistence type="predicted"/>
<dbReference type="RefSeq" id="WP_124088621.1">
    <property type="nucleotide sequence ID" value="NZ_UXAW01000120.1"/>
</dbReference>
<name>A0A3P5XFT8_9RHOB</name>
<protein>
    <submittedName>
        <fullName evidence="1">Uncharacterized protein</fullName>
    </submittedName>
</protein>
<dbReference type="EMBL" id="UXAW01000120">
    <property type="protein sequence ID" value="VDC33634.1"/>
    <property type="molecule type" value="Genomic_DNA"/>
</dbReference>
<dbReference type="OrthoDB" id="8400972at2"/>
<accession>A0A3P5XFT8</accession>
<dbReference type="Proteomes" id="UP000277498">
    <property type="component" value="Unassembled WGS sequence"/>
</dbReference>
<evidence type="ECO:0000313" key="1">
    <source>
        <dbReference type="EMBL" id="VDC33634.1"/>
    </source>
</evidence>
<gene>
    <name evidence="1" type="ORF">XINFAN_03944</name>
</gene>
<sequence length="219" mass="23832">MRGLRHALRSGRETLAGTAPLDVLPREAALALKTGDQIARRLDHVASQVLRRFLGAGAPDQASLQDFADRGAAAASDFAGFCYVGLSLILDRLGVTHAFISEAAAQQAWLRVIPRHEVWEMPRLSAALYLDLREQRVLRDLEPASAAGLEPGEVLPVAVFTLLLWLQSEPDQVAGTGESLGESRALDRARSIATDVARADSVTNEARLADLFATFRRRR</sequence>